<name>A0ABV0YPC1_9TELE</name>
<keyword evidence="2" id="KW-1185">Reference proteome</keyword>
<accession>A0ABV0YPC1</accession>
<organism evidence="1 2">
    <name type="scientific">Ameca splendens</name>
    <dbReference type="NCBI Taxonomy" id="208324"/>
    <lineage>
        <taxon>Eukaryota</taxon>
        <taxon>Metazoa</taxon>
        <taxon>Chordata</taxon>
        <taxon>Craniata</taxon>
        <taxon>Vertebrata</taxon>
        <taxon>Euteleostomi</taxon>
        <taxon>Actinopterygii</taxon>
        <taxon>Neopterygii</taxon>
        <taxon>Teleostei</taxon>
        <taxon>Neoteleostei</taxon>
        <taxon>Acanthomorphata</taxon>
        <taxon>Ovalentaria</taxon>
        <taxon>Atherinomorphae</taxon>
        <taxon>Cyprinodontiformes</taxon>
        <taxon>Goodeidae</taxon>
        <taxon>Ameca</taxon>
    </lineage>
</organism>
<dbReference type="EMBL" id="JAHRIP010038726">
    <property type="protein sequence ID" value="MEQ2295549.1"/>
    <property type="molecule type" value="Genomic_DNA"/>
</dbReference>
<reference evidence="1 2" key="1">
    <citation type="submission" date="2021-06" db="EMBL/GenBank/DDBJ databases">
        <authorList>
            <person name="Palmer J.M."/>
        </authorList>
    </citation>
    <scope>NUCLEOTIDE SEQUENCE [LARGE SCALE GENOMIC DNA]</scope>
    <source>
        <strain evidence="1 2">AS_MEX2019</strain>
        <tissue evidence="1">Muscle</tissue>
    </source>
</reference>
<comment type="caution">
    <text evidence="1">The sequence shown here is derived from an EMBL/GenBank/DDBJ whole genome shotgun (WGS) entry which is preliminary data.</text>
</comment>
<proteinExistence type="predicted"/>
<evidence type="ECO:0000313" key="1">
    <source>
        <dbReference type="EMBL" id="MEQ2295549.1"/>
    </source>
</evidence>
<protein>
    <submittedName>
        <fullName evidence="1">Uncharacterized protein</fullName>
    </submittedName>
</protein>
<evidence type="ECO:0000313" key="2">
    <source>
        <dbReference type="Proteomes" id="UP001469553"/>
    </source>
</evidence>
<dbReference type="Proteomes" id="UP001469553">
    <property type="component" value="Unassembled WGS sequence"/>
</dbReference>
<sequence>MNTLQHTPLLPAMVAFYAQRDVRFLELVRIGAGLYSDHKRTAPESVWKRTETTSKSGSQPGYLVRTRISLSVFTPAQKVRTKGGNELWSVSSGPKVANVNTPSVNVLMFYVSH</sequence>
<gene>
    <name evidence="1" type="ORF">AMECASPLE_015626</name>
</gene>